<protein>
    <submittedName>
        <fullName evidence="1">Uncharacterized protein</fullName>
    </submittedName>
</protein>
<dbReference type="Proteomes" id="UP001062846">
    <property type="component" value="Chromosome 4"/>
</dbReference>
<accession>A0ACC0P106</accession>
<proteinExistence type="predicted"/>
<comment type="caution">
    <text evidence="1">The sequence shown here is derived from an EMBL/GenBank/DDBJ whole genome shotgun (WGS) entry which is preliminary data.</text>
</comment>
<gene>
    <name evidence="1" type="ORF">RHMOL_Rhmol04G0156700</name>
</gene>
<dbReference type="EMBL" id="CM046391">
    <property type="protein sequence ID" value="KAI8559226.1"/>
    <property type="molecule type" value="Genomic_DNA"/>
</dbReference>
<keyword evidence="2" id="KW-1185">Reference proteome</keyword>
<reference evidence="1" key="1">
    <citation type="submission" date="2022-02" db="EMBL/GenBank/DDBJ databases">
        <title>Plant Genome Project.</title>
        <authorList>
            <person name="Zhang R.-G."/>
        </authorList>
    </citation>
    <scope>NUCLEOTIDE SEQUENCE</scope>
    <source>
        <strain evidence="1">AT1</strain>
    </source>
</reference>
<sequence length="270" mass="30912">MVRGVSSLERDRQQKRLWHQALAPLWGNFFNFKLISSLVDNADHSIFGAIYEFKSPPPYGHRYNPCQSPPRYVVAFSGTMINWDTRKQDLTLDAKIILNTLEQSPRFQIAMQVVHDTVSIAEPQTCGVPVKLTTKTEILKCRIRFTASVMKAGVTTAQHVLRERPQMDDWFAPLSAWTPYLFVHPSDPVSAEYVGYFEHREWMVKIGAGAIERLAARNSISDAYQPLHLLPSAHLIVNLSPAQNYKQAHGLEQWWKPNIQCQLKLHEFSD</sequence>
<evidence type="ECO:0000313" key="2">
    <source>
        <dbReference type="Proteomes" id="UP001062846"/>
    </source>
</evidence>
<name>A0ACC0P106_RHOML</name>
<evidence type="ECO:0000313" key="1">
    <source>
        <dbReference type="EMBL" id="KAI8559226.1"/>
    </source>
</evidence>
<organism evidence="1 2">
    <name type="scientific">Rhododendron molle</name>
    <name type="common">Chinese azalea</name>
    <name type="synonym">Azalea mollis</name>
    <dbReference type="NCBI Taxonomy" id="49168"/>
    <lineage>
        <taxon>Eukaryota</taxon>
        <taxon>Viridiplantae</taxon>
        <taxon>Streptophyta</taxon>
        <taxon>Embryophyta</taxon>
        <taxon>Tracheophyta</taxon>
        <taxon>Spermatophyta</taxon>
        <taxon>Magnoliopsida</taxon>
        <taxon>eudicotyledons</taxon>
        <taxon>Gunneridae</taxon>
        <taxon>Pentapetalae</taxon>
        <taxon>asterids</taxon>
        <taxon>Ericales</taxon>
        <taxon>Ericaceae</taxon>
        <taxon>Ericoideae</taxon>
        <taxon>Rhodoreae</taxon>
        <taxon>Rhododendron</taxon>
    </lineage>
</organism>